<dbReference type="Proteomes" id="UP000005707">
    <property type="component" value="Unassembled WGS sequence"/>
</dbReference>
<dbReference type="InterPro" id="IPR046780">
    <property type="entry name" value="aBig_2"/>
</dbReference>
<dbReference type="GO" id="GO:0005509">
    <property type="term" value="F:calcium ion binding"/>
    <property type="evidence" value="ECO:0007669"/>
    <property type="project" value="InterPro"/>
</dbReference>
<organism evidence="4 5">
    <name type="scientific">Haloplasma contractile SSD-17B</name>
    <dbReference type="NCBI Taxonomy" id="1033810"/>
    <lineage>
        <taxon>Bacteria</taxon>
        <taxon>Bacillati</taxon>
        <taxon>Mycoplasmatota</taxon>
        <taxon>Mollicutes</taxon>
        <taxon>Haloplasmatales</taxon>
        <taxon>Haloplasmataceae</taxon>
        <taxon>Haloplasma</taxon>
    </lineage>
</organism>
<comment type="caution">
    <text evidence="4">The sequence shown here is derived from an EMBL/GenBank/DDBJ whole genome shotgun (WGS) entry which is preliminary data.</text>
</comment>
<dbReference type="PANTHER" id="PTHR15127">
    <property type="entry name" value="HEAVYWEIGHT, ISOFORM A"/>
    <property type="match status" value="1"/>
</dbReference>
<gene>
    <name evidence="4" type="ORF">HLPCO_000683</name>
</gene>
<dbReference type="PROSITE" id="PS51257">
    <property type="entry name" value="PROKAR_LIPOPROTEIN"/>
    <property type="match status" value="1"/>
</dbReference>
<dbReference type="InterPro" id="IPR013783">
    <property type="entry name" value="Ig-like_fold"/>
</dbReference>
<accession>U2FPV7</accession>
<dbReference type="STRING" id="1033810.HLPCO_000683"/>
<dbReference type="InterPro" id="IPR032179">
    <property type="entry name" value="Cry22Aa_Ig-like"/>
</dbReference>
<dbReference type="PANTHER" id="PTHR15127:SF32">
    <property type="entry name" value="HEAVYWEIGHT, ISOFORM A"/>
    <property type="match status" value="1"/>
</dbReference>
<dbReference type="eggNOG" id="COG3533">
    <property type="taxonomic scope" value="Bacteria"/>
</dbReference>
<dbReference type="OrthoDB" id="9759709at2"/>
<dbReference type="RefSeq" id="WP_008826916.1">
    <property type="nucleotide sequence ID" value="NZ_AFNU02000002.1"/>
</dbReference>
<feature type="domain" description="Cadherin" evidence="3">
    <location>
        <begin position="533"/>
        <end position="652"/>
    </location>
</feature>
<dbReference type="EMBL" id="AFNU02000002">
    <property type="protein sequence ID" value="ERJ13074.1"/>
    <property type="molecule type" value="Genomic_DNA"/>
</dbReference>
<evidence type="ECO:0000259" key="3">
    <source>
        <dbReference type="PROSITE" id="PS50268"/>
    </source>
</evidence>
<evidence type="ECO:0000313" key="5">
    <source>
        <dbReference type="Proteomes" id="UP000005707"/>
    </source>
</evidence>
<dbReference type="Gene3D" id="2.60.120.260">
    <property type="entry name" value="Galactose-binding domain-like"/>
    <property type="match status" value="1"/>
</dbReference>
<dbReference type="Pfam" id="PF16403">
    <property type="entry name" value="Bact_surface_Ig-like"/>
    <property type="match status" value="2"/>
</dbReference>
<dbReference type="GO" id="GO:0001784">
    <property type="term" value="F:phosphotyrosine residue binding"/>
    <property type="evidence" value="ECO:0007669"/>
    <property type="project" value="TreeGrafter"/>
</dbReference>
<dbReference type="PROSITE" id="PS50268">
    <property type="entry name" value="CADHERIN_2"/>
    <property type="match status" value="1"/>
</dbReference>
<dbReference type="GO" id="GO:0008843">
    <property type="term" value="F:endochitinase activity"/>
    <property type="evidence" value="ECO:0007669"/>
    <property type="project" value="UniProtKB-EC"/>
</dbReference>
<proteinExistence type="predicted"/>
<dbReference type="eggNOG" id="COG1621">
    <property type="taxonomic scope" value="Bacteria"/>
</dbReference>
<keyword evidence="1" id="KW-0727">SH2 domain</keyword>
<dbReference type="AlphaFoldDB" id="U2FPV7"/>
<name>U2FPV7_9MOLU</name>
<evidence type="ECO:0000256" key="1">
    <source>
        <dbReference type="ARBA" id="ARBA00022999"/>
    </source>
</evidence>
<keyword evidence="2" id="KW-0732">Signal</keyword>
<reference evidence="4 5" key="1">
    <citation type="journal article" date="2011" name="J. Bacteriol.">
        <title>Genome sequence of Haloplasma contractile, an unusual contractile bacterium from a deep-sea anoxic brine lake.</title>
        <authorList>
            <person name="Antunes A."/>
            <person name="Alam I."/>
            <person name="El Dorry H."/>
            <person name="Siam R."/>
            <person name="Robertson A."/>
            <person name="Bajic V.B."/>
            <person name="Stingl U."/>
        </authorList>
    </citation>
    <scope>NUCLEOTIDE SEQUENCE [LARGE SCALE GENOMIC DNA]</scope>
    <source>
        <strain evidence="4 5">SSD-17B</strain>
    </source>
</reference>
<reference evidence="4 5" key="2">
    <citation type="journal article" date="2013" name="PLoS ONE">
        <title>INDIGO - INtegrated Data Warehouse of MIcrobial GenOmes with Examples from the Red Sea Extremophiles.</title>
        <authorList>
            <person name="Alam I."/>
            <person name="Antunes A."/>
            <person name="Kamau A.A."/>
            <person name="Ba Alawi W."/>
            <person name="Kalkatawi M."/>
            <person name="Stingl U."/>
            <person name="Bajic V.B."/>
        </authorList>
    </citation>
    <scope>NUCLEOTIDE SEQUENCE [LARGE SCALE GENOMIC DNA]</scope>
    <source>
        <strain evidence="4 5">SSD-17B</strain>
    </source>
</reference>
<dbReference type="InParanoid" id="U2FPV7"/>
<dbReference type="EC" id="3.2.1.14" evidence="4"/>
<dbReference type="InterPro" id="IPR051846">
    <property type="entry name" value="SH2_domain_adapters"/>
</dbReference>
<dbReference type="GO" id="GO:0007156">
    <property type="term" value="P:homophilic cell adhesion via plasma membrane adhesion molecules"/>
    <property type="evidence" value="ECO:0007669"/>
    <property type="project" value="InterPro"/>
</dbReference>
<dbReference type="Pfam" id="PF20578">
    <property type="entry name" value="aBig_2"/>
    <property type="match status" value="1"/>
</dbReference>
<dbReference type="Gene3D" id="2.60.40.10">
    <property type="entry name" value="Immunoglobulins"/>
    <property type="match status" value="4"/>
</dbReference>
<keyword evidence="4" id="KW-0326">Glycosidase</keyword>
<protein>
    <submittedName>
        <fullName evidence="4">Chitinase ChiA protein</fullName>
        <ecNumber evidence="4">3.2.1.14</ecNumber>
    </submittedName>
</protein>
<feature type="chain" id="PRO_5004627708" evidence="2">
    <location>
        <begin position="21"/>
        <end position="817"/>
    </location>
</feature>
<feature type="signal peptide" evidence="2">
    <location>
        <begin position="1"/>
        <end position="20"/>
    </location>
</feature>
<dbReference type="InterPro" id="IPR002126">
    <property type="entry name" value="Cadherin-like_dom"/>
</dbReference>
<sequence>MKKITLLLLVVMVLTLSACTNDGTTDTTDTTEATLTDEEKVAEDIAAISVTDDLMNVKNDLVLPTQGAHGSKITWESNNTYVVANNGTVTRPGVDAGDEIVRLTATIKLNDVTEKRVFSVVVIDTDPQIPEIIGVSDLAVAAYTGEKEASFWLEGVTATDIQDGDITASIQVSTRFVKSDEDGTYALKYTVTDSDGNSATEYVDVTIYGATNEVVNGGFETGDLTGWTAEGDIFTIDYLYDDDTYWDNSTNFGKDGDYFYRGNDNEGATGTLRSSIFRIGGTGWITYKLGGGKPNRNVENDGDIYVTIMDVNGTPEDTSDDTELARFRNNLHNENGYLTLYKADVSEFVGNNVYINIVDDATSNWGWFAMDSFTTYYADEANLPTGAELALDYEVGDTTAPTVTVVDATIEVGDSADWNSYITVTDDFDANPTIETDAANVDLTTLGDYTVDVTVTDDSGNETTKSIAVSVVDTEDPVVTLEDIVYLMIDTTGVDWESYISATDNYDTPAITVDATNVDLTTLGTYTVTYTVKDSSDNEVVNTMTVEVIDQDLAPEIKGTKDYEIKVGSTEPNWLDGVTAVDVPEGDLTDSIIVEKSTDFDLNTVGTYTLTYKVTDSTGQETVVTVNVYVFDEIVNGGFETGDLTGWTAPGDNSIFANWAIKDDDTYWDGTTNFGMDGSYFYRGNDWSDGKGTMTSSTFELSGSGWISFKLGGAYPDRDVTTQGDLYISIYNTNGTDDTSDDTEIARYKNTDFNDGYLVQYKSDLTDYIGEELYIHVVDDAPDNNWGWMSLDSFFTYYREAADLPTGTDAVNQLTVQ</sequence>
<evidence type="ECO:0000313" key="4">
    <source>
        <dbReference type="EMBL" id="ERJ13074.1"/>
    </source>
</evidence>
<keyword evidence="5" id="KW-1185">Reference proteome</keyword>
<dbReference type="GO" id="GO:0016020">
    <property type="term" value="C:membrane"/>
    <property type="evidence" value="ECO:0007669"/>
    <property type="project" value="InterPro"/>
</dbReference>
<keyword evidence="4" id="KW-0378">Hydrolase</keyword>
<dbReference type="eggNOG" id="COG4932">
    <property type="taxonomic scope" value="Bacteria"/>
</dbReference>
<evidence type="ECO:0000256" key="2">
    <source>
        <dbReference type="SAM" id="SignalP"/>
    </source>
</evidence>